<dbReference type="EMBL" id="FWFD01000015">
    <property type="protein sequence ID" value="SLM86549.1"/>
    <property type="molecule type" value="Genomic_DNA"/>
</dbReference>
<proteinExistence type="predicted"/>
<dbReference type="AlphaFoldDB" id="A0A1X6WQJ5"/>
<sequence>MVKWGRKMNNKKIDPIEVVVNSIDLWGATKALKEFVSQNFSEGNPSLTELAALQGLVACIEVMAQKNSDEVTSVLG</sequence>
<accession>A0A1X6WQJ5</accession>
<gene>
    <name evidence="1" type="ORF">FM121_10680</name>
</gene>
<name>A0A1X6WQJ5_9ENTE</name>
<evidence type="ECO:0000313" key="2">
    <source>
        <dbReference type="Proteomes" id="UP000195918"/>
    </source>
</evidence>
<keyword evidence="2" id="KW-1185">Reference proteome</keyword>
<reference evidence="2" key="1">
    <citation type="submission" date="2017-02" db="EMBL/GenBank/DDBJ databases">
        <authorList>
            <person name="Dridi B."/>
        </authorList>
    </citation>
    <scope>NUCLEOTIDE SEQUENCE [LARGE SCALE GENOMIC DNA]</scope>
    <source>
        <strain evidence="2">bH819</strain>
    </source>
</reference>
<protein>
    <submittedName>
        <fullName evidence="1">Uncharacterized protein</fullName>
    </submittedName>
</protein>
<organism evidence="1 2">
    <name type="scientific">Vagococcus fluvialis bH819</name>
    <dbReference type="NCBI Taxonomy" id="1255619"/>
    <lineage>
        <taxon>Bacteria</taxon>
        <taxon>Bacillati</taxon>
        <taxon>Bacillota</taxon>
        <taxon>Bacilli</taxon>
        <taxon>Lactobacillales</taxon>
        <taxon>Enterococcaceae</taxon>
        <taxon>Vagococcus</taxon>
    </lineage>
</organism>
<dbReference type="Proteomes" id="UP000195918">
    <property type="component" value="Unassembled WGS sequence"/>
</dbReference>
<evidence type="ECO:0000313" key="1">
    <source>
        <dbReference type="EMBL" id="SLM86549.1"/>
    </source>
</evidence>